<feature type="compositionally biased region" description="Low complexity" evidence="1">
    <location>
        <begin position="66"/>
        <end position="80"/>
    </location>
</feature>
<reference evidence="3" key="1">
    <citation type="submission" date="2020-05" db="EMBL/GenBank/DDBJ databases">
        <title>Fertoebacter nigrum gen. nov., sp. nov., a new member of the family Rhodobacteraceae.</title>
        <authorList>
            <person name="Szuroczki S."/>
            <person name="Abbaszade G."/>
            <person name="Buni D."/>
            <person name="Schumann P."/>
            <person name="Toth E."/>
        </authorList>
    </citation>
    <scope>NUCLEOTIDE SEQUENCE</scope>
    <source>
        <strain evidence="3">RG-N-1a</strain>
    </source>
</reference>
<dbReference type="EMBL" id="WHUT02000003">
    <property type="protein sequence ID" value="NUB43922.1"/>
    <property type="molecule type" value="Genomic_DNA"/>
</dbReference>
<keyword evidence="2" id="KW-0732">Signal</keyword>
<evidence type="ECO:0000256" key="2">
    <source>
        <dbReference type="SAM" id="SignalP"/>
    </source>
</evidence>
<dbReference type="Pfam" id="PF04338">
    <property type="entry name" value="DUF481"/>
    <property type="match status" value="1"/>
</dbReference>
<name>A0A8X8H0K9_9RHOB</name>
<organism evidence="3 4">
    <name type="scientific">Fertoeibacter niger</name>
    <dbReference type="NCBI Taxonomy" id="2656921"/>
    <lineage>
        <taxon>Bacteria</taxon>
        <taxon>Pseudomonadati</taxon>
        <taxon>Pseudomonadota</taxon>
        <taxon>Alphaproteobacteria</taxon>
        <taxon>Rhodobacterales</taxon>
        <taxon>Paracoccaceae</taxon>
        <taxon>Fertoeibacter</taxon>
    </lineage>
</organism>
<dbReference type="InterPro" id="IPR007433">
    <property type="entry name" value="DUF481"/>
</dbReference>
<proteinExistence type="predicted"/>
<keyword evidence="4" id="KW-1185">Reference proteome</keyword>
<accession>A0A8X8H0K9</accession>
<dbReference type="AlphaFoldDB" id="A0A8X8H0K9"/>
<evidence type="ECO:0000313" key="3">
    <source>
        <dbReference type="EMBL" id="NUB43922.1"/>
    </source>
</evidence>
<dbReference type="Proteomes" id="UP000484076">
    <property type="component" value="Unassembled WGS sequence"/>
</dbReference>
<comment type="caution">
    <text evidence="3">The sequence shown here is derived from an EMBL/GenBank/DDBJ whole genome shotgun (WGS) entry which is preliminary data.</text>
</comment>
<sequence>MKHTTRIAGVSALALLLAGTSAFAQTTLTGTQALEDRIEDIEDDIAEDMERAEDANRFGAAETREGLSGSASLGYSGSTGNEESQDLTAGARLRFAQGQFVQTIGLALEFTETDNQATKEDVFAVYDANYYFNDSFYGFALGRIASDGLADGFADRTKTDAFLGFGPGYRIVNTPDLAWRVQAGIGVSYLEDGFDNSETETGYIASSRLFWRINENVFATNDTDILKSDSALRINNDLGVNFKVTDAFATRVSYLTDYNDSNAIRTDNKLGVSLVYGF</sequence>
<feature type="signal peptide" evidence="2">
    <location>
        <begin position="1"/>
        <end position="24"/>
    </location>
</feature>
<dbReference type="RefSeq" id="WP_152824941.1">
    <property type="nucleotide sequence ID" value="NZ_WHUT02000003.1"/>
</dbReference>
<protein>
    <submittedName>
        <fullName evidence="3">DUF481 domain-containing protein</fullName>
    </submittedName>
</protein>
<feature type="chain" id="PRO_5036504358" evidence="2">
    <location>
        <begin position="25"/>
        <end position="278"/>
    </location>
</feature>
<evidence type="ECO:0000313" key="4">
    <source>
        <dbReference type="Proteomes" id="UP000484076"/>
    </source>
</evidence>
<gene>
    <name evidence="3" type="ORF">GEU84_005990</name>
</gene>
<evidence type="ECO:0000256" key="1">
    <source>
        <dbReference type="SAM" id="MobiDB-lite"/>
    </source>
</evidence>
<feature type="region of interest" description="Disordered" evidence="1">
    <location>
        <begin position="58"/>
        <end position="86"/>
    </location>
</feature>